<dbReference type="PANTHER" id="PTHR24223:SF456">
    <property type="entry name" value="MULTIDRUG RESISTANCE-ASSOCIATED PROTEIN LETHAL(2)03659"/>
    <property type="match status" value="1"/>
</dbReference>
<feature type="domain" description="ABC transmembrane type-1" evidence="12">
    <location>
        <begin position="786"/>
        <end position="1026"/>
    </location>
</feature>
<feature type="domain" description="ABC transporter" evidence="11">
    <location>
        <begin position="1062"/>
        <end position="1293"/>
    </location>
</feature>
<dbReference type="KEGG" id="btab:109030846"/>
<keyword evidence="14" id="KW-1185">Reference proteome</keyword>
<dbReference type="InterPro" id="IPR003439">
    <property type="entry name" value="ABC_transporter-like_ATP-bd"/>
</dbReference>
<feature type="transmembrane region" description="Helical" evidence="10">
    <location>
        <begin position="970"/>
        <end position="991"/>
    </location>
</feature>
<dbReference type="GO" id="GO:0016887">
    <property type="term" value="F:ATP hydrolysis activity"/>
    <property type="evidence" value="ECO:0007669"/>
    <property type="project" value="InterPro"/>
</dbReference>
<dbReference type="CDD" id="cd03244">
    <property type="entry name" value="ABCC_MRP_domain2"/>
    <property type="match status" value="1"/>
</dbReference>
<evidence type="ECO:0000256" key="5">
    <source>
        <dbReference type="ARBA" id="ARBA00022741"/>
    </source>
</evidence>
<dbReference type="InterPro" id="IPR044746">
    <property type="entry name" value="ABCC_6TM_D1"/>
</dbReference>
<keyword evidence="6" id="KW-0067">ATP-binding</keyword>
<evidence type="ECO:0000256" key="10">
    <source>
        <dbReference type="SAM" id="Phobius"/>
    </source>
</evidence>
<dbReference type="GO" id="GO:0016020">
    <property type="term" value="C:membrane"/>
    <property type="evidence" value="ECO:0007669"/>
    <property type="project" value="UniProtKB-SubCell"/>
</dbReference>
<dbReference type="GO" id="GO:0140359">
    <property type="term" value="F:ABC-type transporter activity"/>
    <property type="evidence" value="ECO:0007669"/>
    <property type="project" value="InterPro"/>
</dbReference>
<keyword evidence="7 10" id="KW-1133">Transmembrane helix</keyword>
<dbReference type="PROSITE" id="PS50893">
    <property type="entry name" value="ABC_TRANSPORTER_2"/>
    <property type="match status" value="2"/>
</dbReference>
<dbReference type="InterPro" id="IPR017871">
    <property type="entry name" value="ABC_transporter-like_CS"/>
</dbReference>
<evidence type="ECO:0000256" key="9">
    <source>
        <dbReference type="SAM" id="MobiDB-lite"/>
    </source>
</evidence>
<evidence type="ECO:0000256" key="7">
    <source>
        <dbReference type="ARBA" id="ARBA00022989"/>
    </source>
</evidence>
<dbReference type="InterPro" id="IPR011527">
    <property type="entry name" value="ABC1_TM_dom"/>
</dbReference>
<dbReference type="PROSITE" id="PS00211">
    <property type="entry name" value="ABC_TRANSPORTER_1"/>
    <property type="match status" value="2"/>
</dbReference>
<evidence type="ECO:0000256" key="3">
    <source>
        <dbReference type="ARBA" id="ARBA00022448"/>
    </source>
</evidence>
<dbReference type="InterPro" id="IPR027417">
    <property type="entry name" value="P-loop_NTPase"/>
</dbReference>
<evidence type="ECO:0000259" key="11">
    <source>
        <dbReference type="PROSITE" id="PS50893"/>
    </source>
</evidence>
<feature type="transmembrane region" description="Helical" evidence="10">
    <location>
        <begin position="201"/>
        <end position="223"/>
    </location>
</feature>
<dbReference type="Gene3D" id="1.20.1560.10">
    <property type="entry name" value="ABC transporter type 1, transmembrane domain"/>
    <property type="match status" value="2"/>
</dbReference>
<evidence type="ECO:0000256" key="2">
    <source>
        <dbReference type="ARBA" id="ARBA00009726"/>
    </source>
</evidence>
<comment type="subcellular location">
    <subcellularLocation>
        <location evidence="1">Membrane</location>
        <topology evidence="1">Multi-pass membrane protein</topology>
    </subcellularLocation>
</comment>
<evidence type="ECO:0000256" key="4">
    <source>
        <dbReference type="ARBA" id="ARBA00022692"/>
    </source>
</evidence>
<feature type="transmembrane region" description="Helical" evidence="10">
    <location>
        <begin position="784"/>
        <end position="803"/>
    </location>
</feature>
<gene>
    <name evidence="13" type="ORF">BEMITA_LOCUS9509</name>
</gene>
<feature type="transmembrane region" description="Helical" evidence="10">
    <location>
        <begin position="344"/>
        <end position="364"/>
    </location>
</feature>
<keyword evidence="8 10" id="KW-0472">Membrane</keyword>
<accession>A0A9P0AGR3</accession>
<dbReference type="Gene3D" id="3.40.50.300">
    <property type="entry name" value="P-loop containing nucleotide triphosphate hydrolases"/>
    <property type="match status" value="2"/>
</dbReference>
<reference evidence="13" key="1">
    <citation type="submission" date="2021-12" db="EMBL/GenBank/DDBJ databases">
        <authorList>
            <person name="King R."/>
        </authorList>
    </citation>
    <scope>NUCLEOTIDE SEQUENCE</scope>
</reference>
<keyword evidence="3" id="KW-0813">Transport</keyword>
<proteinExistence type="inferred from homology"/>
<evidence type="ECO:0000313" key="13">
    <source>
        <dbReference type="EMBL" id="CAH0390818.1"/>
    </source>
</evidence>
<feature type="compositionally biased region" description="Low complexity" evidence="9">
    <location>
        <begin position="648"/>
        <end position="662"/>
    </location>
</feature>
<evidence type="ECO:0000256" key="8">
    <source>
        <dbReference type="ARBA" id="ARBA00023136"/>
    </source>
</evidence>
<organism evidence="13 14">
    <name type="scientific">Bemisia tabaci</name>
    <name type="common">Sweetpotato whitefly</name>
    <name type="synonym">Aleurodes tabaci</name>
    <dbReference type="NCBI Taxonomy" id="7038"/>
    <lineage>
        <taxon>Eukaryota</taxon>
        <taxon>Metazoa</taxon>
        <taxon>Ecdysozoa</taxon>
        <taxon>Arthropoda</taxon>
        <taxon>Hexapoda</taxon>
        <taxon>Insecta</taxon>
        <taxon>Pterygota</taxon>
        <taxon>Neoptera</taxon>
        <taxon>Paraneoptera</taxon>
        <taxon>Hemiptera</taxon>
        <taxon>Sternorrhyncha</taxon>
        <taxon>Aleyrodoidea</taxon>
        <taxon>Aleyrodidae</taxon>
        <taxon>Aleyrodinae</taxon>
        <taxon>Bemisia</taxon>
    </lineage>
</organism>
<comment type="similarity">
    <text evidence="2">Belongs to the ABC transporter superfamily. ABCC family. Conjugate transporter (TC 3.A.1.208) subfamily.</text>
</comment>
<dbReference type="FunFam" id="1.20.1560.10:FF:000014">
    <property type="entry name" value="Multidrug resistance-associated protein member 4"/>
    <property type="match status" value="1"/>
</dbReference>
<dbReference type="SUPFAM" id="SSF90123">
    <property type="entry name" value="ABC transporter transmembrane region"/>
    <property type="match status" value="2"/>
</dbReference>
<dbReference type="SUPFAM" id="SSF52540">
    <property type="entry name" value="P-loop containing nucleoside triphosphate hydrolases"/>
    <property type="match status" value="2"/>
</dbReference>
<sequence length="1313" mass="147441">METGTKSYKVNPRDKAGVFSIVFFTWLWDIFKQSYSNVLGLNDISDPRRQDHAEYLGDQLEASWNEELKKYENPSLLRAIVRAFKRDFSVITALHLTNELFLSFCKPFFLGMLLSYFKENPIISREHAMIYAGLLIFTTCCTTLIMNHYQFTSQHLGQRACAAVISLIYRKCLRIDRSALGMSAPGQIINLMSNDVSRFEIVSVVLSFMWSAPIASVVVAYFLFSLVGYSAFVGMAIIFIVLPIQSYSGKLTSKYRYQVALRCDERVRLMDEVIAGVHVIKMYAWEKPFSALMEYARRMEVKILRKTSYLRGLYMTFNIFTTRAAMFATLVSFVLMGGTPSADVIFVVASYYSIIAQTMTGMFVRGYAEISEFLVSIRRLQKFLLLEEYQWRGRIGDVDASKAGRIEMENVSAWWSKQCNEAALSSIDLSIPNGQLVAVIGPVGAGKSALLQTILHELPLLSGKMNIYGRVSYCSQEPWVFASTVRQNILFGEPFSRKKYAQVIRVCMLQRDFDSFPNADFTLVGERGASLSGGQKARINLARAVYKDADIYLLDDPLSAVDAHVGKHLFQDCINGYLNGKTRILVTHQTQFLHQVNSIIKLENGKKEAEGTYQEVCKTAGDRENNVFEMEHDLEKDEFEDKPRRRLLSQSSVHSVRSTRTSNQSTMHGQTGDEVSLTGVDIYEFDNEPTTSSIEEELFALEAYKGSVTFGYLNSGSNICMAMLFISLFFAAQAFASLCDYFVPFWVGIEQDRIHSSKHSKDFDIQSLSEESFFEFVHGDFTQYVYVAVYSALVVLLFVIGLGRSMVFFNTCMKCSIGLHRNMFRSVVSTSLSFFHANPSGRILNRFSKDIGAIDELLPKCLMDSGQVFTMVIGSMIVTLTVNPLFAIPTVVLVILFYQIRKFYLHTSKNLKRIESLARGPVFTHLNATLHGLPTIRALGAKDVLIAEFDAHQDRHTCAIGLYSGGSVGFTLILDFFCNIFLTIVVFSFFFTDQADSGTAGLAITQIMSITFLIQWGMRQSAEVANQMTCVERVLLYSQLEPEPQPRSPKTVPVGWPTEGRIRFEEVYLSFNDDPPVLKNVTLEIKPREKIGIVGRTGAGKSSLISALFRLTKLEGTITIDGIDTSTITLFTLRSNISIIPQDPVLFSGNLRRNLDPFDQYSDEVLWTALEEVELKESVSETGGLQTKVTDGGGNFSVGQRQLICLARAIVRNNKVIILDEATANVDPKTDVLIQTTIQRKFNACTVLTIAHRLHTIMDSDKILVMDQGEAVEFDSAANLLKNRDGYFYSLVQETGPIVAAQLTRLANQNTVL</sequence>
<evidence type="ECO:0000256" key="6">
    <source>
        <dbReference type="ARBA" id="ARBA00022840"/>
    </source>
</evidence>
<dbReference type="PROSITE" id="PS50929">
    <property type="entry name" value="ABC_TM1F"/>
    <property type="match status" value="2"/>
</dbReference>
<dbReference type="InterPro" id="IPR036640">
    <property type="entry name" value="ABC1_TM_sf"/>
</dbReference>
<evidence type="ECO:0000256" key="1">
    <source>
        <dbReference type="ARBA" id="ARBA00004141"/>
    </source>
</evidence>
<dbReference type="InterPro" id="IPR050173">
    <property type="entry name" value="ABC_transporter_C-like"/>
</dbReference>
<name>A0A9P0AGR3_BEMTA</name>
<feature type="transmembrane region" description="Helical" evidence="10">
    <location>
        <begin position="998"/>
        <end position="1018"/>
    </location>
</feature>
<feature type="transmembrane region" description="Helical" evidence="10">
    <location>
        <begin position="229"/>
        <end position="247"/>
    </location>
</feature>
<dbReference type="CDD" id="cd18579">
    <property type="entry name" value="ABC_6TM_ABCC_D1"/>
    <property type="match status" value="1"/>
</dbReference>
<evidence type="ECO:0000313" key="14">
    <source>
        <dbReference type="Proteomes" id="UP001152759"/>
    </source>
</evidence>
<feature type="transmembrane region" description="Helical" evidence="10">
    <location>
        <begin position="312"/>
        <end position="338"/>
    </location>
</feature>
<evidence type="ECO:0000259" key="12">
    <source>
        <dbReference type="PROSITE" id="PS50929"/>
    </source>
</evidence>
<feature type="transmembrane region" description="Helical" evidence="10">
    <location>
        <begin position="719"/>
        <end position="743"/>
    </location>
</feature>
<dbReference type="SMART" id="SM00382">
    <property type="entry name" value="AAA"/>
    <property type="match status" value="2"/>
</dbReference>
<keyword evidence="4 10" id="KW-0812">Transmembrane</keyword>
<dbReference type="EMBL" id="OU963866">
    <property type="protein sequence ID" value="CAH0390818.1"/>
    <property type="molecule type" value="Genomic_DNA"/>
</dbReference>
<feature type="transmembrane region" description="Helical" evidence="10">
    <location>
        <begin position="868"/>
        <end position="898"/>
    </location>
</feature>
<dbReference type="FunFam" id="3.40.50.300:FF:001726">
    <property type="entry name" value="Multidrug resistance-associated protein 4"/>
    <property type="match status" value="1"/>
</dbReference>
<dbReference type="CDD" id="cd03250">
    <property type="entry name" value="ABCC_MRP_domain1"/>
    <property type="match status" value="1"/>
</dbReference>
<feature type="domain" description="ABC transmembrane type-1" evidence="12">
    <location>
        <begin position="107"/>
        <end position="372"/>
    </location>
</feature>
<dbReference type="Pfam" id="PF00664">
    <property type="entry name" value="ABC_membrane"/>
    <property type="match status" value="2"/>
</dbReference>
<dbReference type="FunFam" id="1.20.1560.10:FF:000026">
    <property type="entry name" value="Multidrug resistance-associated protein lethal(2)03659"/>
    <property type="match status" value="1"/>
</dbReference>
<dbReference type="Pfam" id="PF00005">
    <property type="entry name" value="ABC_tran"/>
    <property type="match status" value="2"/>
</dbReference>
<feature type="transmembrane region" description="Helical" evidence="10">
    <location>
        <begin position="88"/>
        <end position="109"/>
    </location>
</feature>
<dbReference type="Proteomes" id="UP001152759">
    <property type="component" value="Chromosome 5"/>
</dbReference>
<feature type="region of interest" description="Disordered" evidence="9">
    <location>
        <begin position="648"/>
        <end position="671"/>
    </location>
</feature>
<protein>
    <recommendedName>
        <fullName evidence="15">Multidrug resistance-associated protein lethal(2)03659</fullName>
    </recommendedName>
</protein>
<dbReference type="InterPro" id="IPR003593">
    <property type="entry name" value="AAA+_ATPase"/>
</dbReference>
<feature type="domain" description="ABC transporter" evidence="11">
    <location>
        <begin position="406"/>
        <end position="629"/>
    </location>
</feature>
<dbReference type="FunFam" id="3.40.50.300:FF:000163">
    <property type="entry name" value="Multidrug resistance-associated protein member 4"/>
    <property type="match status" value="1"/>
</dbReference>
<keyword evidence="5" id="KW-0547">Nucleotide-binding</keyword>
<dbReference type="GO" id="GO:0005524">
    <property type="term" value="F:ATP binding"/>
    <property type="evidence" value="ECO:0007669"/>
    <property type="project" value="UniProtKB-KW"/>
</dbReference>
<evidence type="ECO:0008006" key="15">
    <source>
        <dbReference type="Google" id="ProtNLM"/>
    </source>
</evidence>
<feature type="transmembrane region" description="Helical" evidence="10">
    <location>
        <begin position="129"/>
        <end position="149"/>
    </location>
</feature>
<dbReference type="PANTHER" id="PTHR24223">
    <property type="entry name" value="ATP-BINDING CASSETTE SUB-FAMILY C"/>
    <property type="match status" value="1"/>
</dbReference>